<evidence type="ECO:0000259" key="2">
    <source>
        <dbReference type="PROSITE" id="PS51841"/>
    </source>
</evidence>
<keyword evidence="4" id="KW-1185">Reference proteome</keyword>
<dbReference type="InterPro" id="IPR038081">
    <property type="entry name" value="CalX-like_sf"/>
</dbReference>
<evidence type="ECO:0000256" key="1">
    <source>
        <dbReference type="SAM" id="SignalP"/>
    </source>
</evidence>
<keyword evidence="1" id="KW-0732">Signal</keyword>
<protein>
    <submittedName>
        <fullName evidence="3">Lamin tail-like protein</fullName>
    </submittedName>
</protein>
<evidence type="ECO:0000313" key="4">
    <source>
        <dbReference type="Proteomes" id="UP000248584"/>
    </source>
</evidence>
<dbReference type="SUPFAM" id="SSF141072">
    <property type="entry name" value="CalX-like"/>
    <property type="match status" value="2"/>
</dbReference>
<accession>A0ABX5PVF1</accession>
<proteinExistence type="predicted"/>
<dbReference type="SUPFAM" id="SSF74853">
    <property type="entry name" value="Lamin A/C globular tail domain"/>
    <property type="match status" value="1"/>
</dbReference>
<dbReference type="Proteomes" id="UP000248584">
    <property type="component" value="Unassembled WGS sequence"/>
</dbReference>
<feature type="chain" id="PRO_5045147320" evidence="1">
    <location>
        <begin position="18"/>
        <end position="608"/>
    </location>
</feature>
<comment type="caution">
    <text evidence="3">The sequence shown here is derived from an EMBL/GenBank/DDBJ whole genome shotgun (WGS) entry which is preliminary data.</text>
</comment>
<dbReference type="InterPro" id="IPR036415">
    <property type="entry name" value="Lamin_tail_dom_sf"/>
</dbReference>
<dbReference type="Gene3D" id="2.60.40.2700">
    <property type="match status" value="1"/>
</dbReference>
<gene>
    <name evidence="3" type="ORF">LX97_03010</name>
</gene>
<name>A0ABX5PVF1_9FLAO</name>
<dbReference type="Gene3D" id="2.60.40.2030">
    <property type="match status" value="2"/>
</dbReference>
<dbReference type="InterPro" id="IPR001322">
    <property type="entry name" value="Lamin_tail_dom"/>
</dbReference>
<sequence length="608" mass="64056">MNKFFTLIILLSGFLMTAQVGIGTATPDPAAALDIDSQLPDGSYGGLKLPTMTLADRATIATPIPDGLMIYIQDGATRCVQIWDATQSSWMNWYCMNQLPVASAVNYTGTREVGETLTGSYTYTDFENDTESGTSFQWYRATDVSGTGSAPISGATSIAYTTINADGNQFLALGVTPQASSGASPGVEVLSTFQQISFVPTLLEFDRNATTIPEGDFRTIPITISNPNPTTATTVEIALDSGNTSTFGVLGTDYTIDNDGTNVTGYPFTVTIPAGATTFNNVTISILQDNDNAINEELYLILQNPSGGTTAALSGNQNDHVVYSDDDEFPTEVEFVSTSSSVEEPVTPDNTRTINIAITNPSSTASTTVLVTLNASSTVESGDYSIDYDGSPVTFPFTVTFLAGQAANESFTITSLNDIDTDDEILNIDLISPAGGIPAAAIGTNDAHELTINDDETPAGASDLFISEYIEDGGEKGLEIANFTGAPVNLNDYTIRGYQNSNTAVGWSVALSGTLANGDVYVVASSSVSVTRDQTTSSFQFNGNDAVALETDGGTLIDLLGTIGTATNYGESTVLRRRPGFGPSTTYDVNEFDTYSSSILTGFGSHTF</sequence>
<feature type="signal peptide" evidence="1">
    <location>
        <begin position="1"/>
        <end position="17"/>
    </location>
</feature>
<dbReference type="EMBL" id="QKZR01000006">
    <property type="protein sequence ID" value="PZX37915.1"/>
    <property type="molecule type" value="Genomic_DNA"/>
</dbReference>
<evidence type="ECO:0000313" key="3">
    <source>
        <dbReference type="EMBL" id="PZX37915.1"/>
    </source>
</evidence>
<organism evidence="3 4">
    <name type="scientific">Nonlabens dokdonensis</name>
    <dbReference type="NCBI Taxonomy" id="328515"/>
    <lineage>
        <taxon>Bacteria</taxon>
        <taxon>Pseudomonadati</taxon>
        <taxon>Bacteroidota</taxon>
        <taxon>Flavobacteriia</taxon>
        <taxon>Flavobacteriales</taxon>
        <taxon>Flavobacteriaceae</taxon>
        <taxon>Nonlabens</taxon>
    </lineage>
</organism>
<dbReference type="Pfam" id="PF00932">
    <property type="entry name" value="LTD"/>
    <property type="match status" value="1"/>
</dbReference>
<dbReference type="RefSeq" id="WP_015363688.1">
    <property type="nucleotide sequence ID" value="NZ_QKZR01000006.1"/>
</dbReference>
<dbReference type="PROSITE" id="PS51841">
    <property type="entry name" value="LTD"/>
    <property type="match status" value="1"/>
</dbReference>
<reference evidence="3 4" key="1">
    <citation type="submission" date="2018-06" db="EMBL/GenBank/DDBJ databases">
        <title>Genomic Encyclopedia of Archaeal and Bacterial Type Strains, Phase II (KMG-II): from individual species to whole genera.</title>
        <authorList>
            <person name="Goeker M."/>
        </authorList>
    </citation>
    <scope>NUCLEOTIDE SEQUENCE [LARGE SCALE GENOMIC DNA]</scope>
    <source>
        <strain evidence="3 4">DSM 17205</strain>
    </source>
</reference>
<feature type="domain" description="LTD" evidence="2">
    <location>
        <begin position="455"/>
        <end position="599"/>
    </location>
</feature>